<dbReference type="InterPro" id="IPR012341">
    <property type="entry name" value="6hp_glycosidase-like_sf"/>
</dbReference>
<name>A0ABD2CAE4_VESMC</name>
<dbReference type="InterPro" id="IPR001251">
    <property type="entry name" value="CRAL-TRIO_dom"/>
</dbReference>
<dbReference type="EMBL" id="JAYRBN010000058">
    <property type="protein sequence ID" value="KAL2742032.1"/>
    <property type="molecule type" value="Genomic_DNA"/>
</dbReference>
<feature type="domain" description="CRAL-TRIO" evidence="10">
    <location>
        <begin position="92"/>
        <end position="255"/>
    </location>
</feature>
<proteinExistence type="inferred from homology"/>
<keyword evidence="7 8" id="KW-0624">Polysaccharide degradation</keyword>
<evidence type="ECO:0000256" key="4">
    <source>
        <dbReference type="ARBA" id="ARBA00023001"/>
    </source>
</evidence>
<evidence type="ECO:0000256" key="3">
    <source>
        <dbReference type="ARBA" id="ARBA00022801"/>
    </source>
</evidence>
<reference evidence="11 12" key="1">
    <citation type="journal article" date="2024" name="Ann. Entomol. Soc. Am.">
        <title>Genomic analyses of the southern and eastern yellowjacket wasps (Hymenoptera: Vespidae) reveal evolutionary signatures of social life.</title>
        <authorList>
            <person name="Catto M.A."/>
            <person name="Caine P.B."/>
            <person name="Orr S.E."/>
            <person name="Hunt B.G."/>
            <person name="Goodisman M.A.D."/>
        </authorList>
    </citation>
    <scope>NUCLEOTIDE SEQUENCE [LARGE SCALE GENOMIC DNA]</scope>
    <source>
        <strain evidence="11">232</strain>
        <tissue evidence="11">Head and thorax</tissue>
    </source>
</reference>
<organism evidence="11 12">
    <name type="scientific">Vespula maculifrons</name>
    <name type="common">Eastern yellow jacket</name>
    <name type="synonym">Wasp</name>
    <dbReference type="NCBI Taxonomy" id="7453"/>
    <lineage>
        <taxon>Eukaryota</taxon>
        <taxon>Metazoa</taxon>
        <taxon>Ecdysozoa</taxon>
        <taxon>Arthropoda</taxon>
        <taxon>Hexapoda</taxon>
        <taxon>Insecta</taxon>
        <taxon>Pterygota</taxon>
        <taxon>Neoptera</taxon>
        <taxon>Endopterygota</taxon>
        <taxon>Hymenoptera</taxon>
        <taxon>Apocrita</taxon>
        <taxon>Aculeata</taxon>
        <taxon>Vespoidea</taxon>
        <taxon>Vespidae</taxon>
        <taxon>Vespinae</taxon>
        <taxon>Vespula</taxon>
    </lineage>
</organism>
<dbReference type="InterPro" id="IPR036273">
    <property type="entry name" value="CRAL/TRIO_N_dom_sf"/>
</dbReference>
<dbReference type="InterPro" id="IPR033126">
    <property type="entry name" value="Glyco_hydro_9_Asp/Glu_AS"/>
</dbReference>
<evidence type="ECO:0000256" key="8">
    <source>
        <dbReference type="PROSITE-ProRule" id="PRU10060"/>
    </source>
</evidence>
<gene>
    <name evidence="11" type="ORF">V1477_009661</name>
</gene>
<keyword evidence="12" id="KW-1185">Reference proteome</keyword>
<dbReference type="InterPro" id="IPR011074">
    <property type="entry name" value="CRAL/TRIO_N_dom"/>
</dbReference>
<dbReference type="SUPFAM" id="SSF48208">
    <property type="entry name" value="Six-hairpin glycosidases"/>
    <property type="match status" value="1"/>
</dbReference>
<comment type="catalytic activity">
    <reaction evidence="1 9">
        <text>Endohydrolysis of (1-&gt;4)-beta-D-glucosidic linkages in cellulose, lichenin and cereal beta-D-glucans.</text>
        <dbReference type="EC" id="3.2.1.4"/>
    </reaction>
</comment>
<evidence type="ECO:0000256" key="1">
    <source>
        <dbReference type="ARBA" id="ARBA00000966"/>
    </source>
</evidence>
<dbReference type="SMART" id="SM01100">
    <property type="entry name" value="CRAL_TRIO_N"/>
    <property type="match status" value="1"/>
</dbReference>
<dbReference type="Gene3D" id="1.10.8.20">
    <property type="entry name" value="N-terminal domain of phosphatidylinositol transfer protein sec14p"/>
    <property type="match status" value="1"/>
</dbReference>
<sequence length="799" mass="90924">MYMLLIQPKDEMSKLIRVRLNENVTTRENDLKSIKEWLIKQPHLPNVDDDAMLMTFLRGCKFSLEKCKKKLDMYFTMRAIVPEFFNNRDVTQPELKEILDLVNFPPLPGLTKDGCRVIVMRGKRKDMLTPNVSNLMKLVMMIGDVRLKEEIHGVAGDIYILDASVATPAHFAKFTPTIIKKFLVCIQEAYPVKLKQVHVVNISPLVDTIINFVKPFLKEKIRNRIFTHSNLEAIYEYIPKEILPIEYGGNAGSIQTIHDAWIKKLEEYGPWFAAQTSVVANETLRPGKPRTHDDIFDFIKIKRMPREHKKFDYLIKTISQNIYLTLSYATNLDMALTITSVASITKISATSATSVKPIEEGEEDYARVLELSLLFYEAQRSGKLPENNRISWRGDSALSDRGINGEDLTGGYYDAGDFVKFGFTMASTTTLLAWGAVSWPEAYIEAGQLDEIRKAIKWATDYFIKCHVSEFVFYGQVGDFSVDHTYWGRPEELNTTRPAYKIDPDHPGSDLAGETAAALAASSIVFKNVDPNYSERCLKHAKELYNFANKYRGLYHSAIRGAAQYYESTDYGDELAWAAAWLFKATNDSRYLEDAEHHYQHFHLKERPNEFFYNKKVAGVQVLLAQLTGQPEYQNAACAFCDFSVRQQKRTPKGLLYIDKFGTLCHAANVAFVCLQAADYPNIGDPQEYREFATQQISYMLGDRGRSYVVGYGYNPPAQPHHAASSCPNKPAPCGWPEFDRQEPNPQILYGALVSGPDEADKFQDHREEYIYTEVTLDYNAGFTSVLAGLLQLRIKKVE</sequence>
<dbReference type="Pfam" id="PF00650">
    <property type="entry name" value="CRAL_TRIO"/>
    <property type="match status" value="1"/>
</dbReference>
<evidence type="ECO:0000256" key="9">
    <source>
        <dbReference type="RuleBase" id="RU361166"/>
    </source>
</evidence>
<dbReference type="CDD" id="cd00170">
    <property type="entry name" value="SEC14"/>
    <property type="match status" value="1"/>
</dbReference>
<keyword evidence="3 8" id="KW-0378">Hydrolase</keyword>
<dbReference type="SUPFAM" id="SSF46938">
    <property type="entry name" value="CRAL/TRIO N-terminal domain"/>
    <property type="match status" value="1"/>
</dbReference>
<evidence type="ECO:0000256" key="7">
    <source>
        <dbReference type="ARBA" id="ARBA00023326"/>
    </source>
</evidence>
<dbReference type="Gene3D" id="1.20.5.1200">
    <property type="entry name" value="Alpha-tocopherol transfer"/>
    <property type="match status" value="1"/>
</dbReference>
<dbReference type="GO" id="GO:0008810">
    <property type="term" value="F:cellulase activity"/>
    <property type="evidence" value="ECO:0007669"/>
    <property type="project" value="UniProtKB-EC"/>
</dbReference>
<evidence type="ECO:0000313" key="12">
    <source>
        <dbReference type="Proteomes" id="UP001607303"/>
    </source>
</evidence>
<evidence type="ECO:0000256" key="6">
    <source>
        <dbReference type="ARBA" id="ARBA00023295"/>
    </source>
</evidence>
<dbReference type="Gene3D" id="3.40.525.10">
    <property type="entry name" value="CRAL-TRIO lipid binding domain"/>
    <property type="match status" value="1"/>
</dbReference>
<dbReference type="GO" id="GO:0030245">
    <property type="term" value="P:cellulose catabolic process"/>
    <property type="evidence" value="ECO:0007669"/>
    <property type="project" value="UniProtKB-KW"/>
</dbReference>
<evidence type="ECO:0000313" key="11">
    <source>
        <dbReference type="EMBL" id="KAL2742032.1"/>
    </source>
</evidence>
<dbReference type="PROSITE" id="PS50191">
    <property type="entry name" value="CRAL_TRIO"/>
    <property type="match status" value="1"/>
</dbReference>
<dbReference type="Proteomes" id="UP001607303">
    <property type="component" value="Unassembled WGS sequence"/>
</dbReference>
<dbReference type="AlphaFoldDB" id="A0ABD2CAE4"/>
<dbReference type="SMART" id="SM00516">
    <property type="entry name" value="SEC14"/>
    <property type="match status" value="1"/>
</dbReference>
<dbReference type="InterPro" id="IPR001701">
    <property type="entry name" value="Glyco_hydro_9"/>
</dbReference>
<keyword evidence="6 8" id="KW-0326">Glycosidase</keyword>
<feature type="active site" evidence="8">
    <location>
        <position position="765"/>
    </location>
</feature>
<dbReference type="Gene3D" id="1.50.10.10">
    <property type="match status" value="1"/>
</dbReference>
<dbReference type="PROSITE" id="PS00698">
    <property type="entry name" value="GH9_3"/>
    <property type="match status" value="1"/>
</dbReference>
<evidence type="ECO:0000256" key="2">
    <source>
        <dbReference type="ARBA" id="ARBA00007072"/>
    </source>
</evidence>
<dbReference type="PANTHER" id="PTHR22298">
    <property type="entry name" value="ENDO-1,4-BETA-GLUCANASE"/>
    <property type="match status" value="1"/>
</dbReference>
<accession>A0ABD2CAE4</accession>
<dbReference type="EC" id="3.2.1.4" evidence="9"/>
<keyword evidence="5 8" id="KW-0119">Carbohydrate metabolism</keyword>
<evidence type="ECO:0000259" key="10">
    <source>
        <dbReference type="PROSITE" id="PS50191"/>
    </source>
</evidence>
<protein>
    <recommendedName>
        <fullName evidence="9">Endoglucanase</fullName>
        <ecNumber evidence="9">3.2.1.4</ecNumber>
    </recommendedName>
</protein>
<dbReference type="InterPro" id="IPR036865">
    <property type="entry name" value="CRAL-TRIO_dom_sf"/>
</dbReference>
<comment type="caution">
    <text evidence="11">The sequence shown here is derived from an EMBL/GenBank/DDBJ whole genome shotgun (WGS) entry which is preliminary data.</text>
</comment>
<feature type="active site" evidence="8">
    <location>
        <position position="774"/>
    </location>
</feature>
<dbReference type="Pfam" id="PF00759">
    <property type="entry name" value="Glyco_hydro_9"/>
    <property type="match status" value="1"/>
</dbReference>
<comment type="similarity">
    <text evidence="2 8 9">Belongs to the glycosyl hydrolase 9 (cellulase E) family.</text>
</comment>
<dbReference type="InterPro" id="IPR008928">
    <property type="entry name" value="6-hairpin_glycosidase_sf"/>
</dbReference>
<dbReference type="SUPFAM" id="SSF52087">
    <property type="entry name" value="CRAL/TRIO domain"/>
    <property type="match status" value="1"/>
</dbReference>
<evidence type="ECO:0000256" key="5">
    <source>
        <dbReference type="ARBA" id="ARBA00023277"/>
    </source>
</evidence>
<keyword evidence="4 9" id="KW-0136">Cellulose degradation</keyword>
<dbReference type="PRINTS" id="PR00180">
    <property type="entry name" value="CRETINALDHBP"/>
</dbReference>